<dbReference type="PaxDb" id="589924-Ferp_0428"/>
<evidence type="ECO:0000313" key="1">
    <source>
        <dbReference type="EMBL" id="ADC64604.1"/>
    </source>
</evidence>
<organism evidence="1 2">
    <name type="scientific">Ferroglobus placidus (strain DSM 10642 / AEDII12DO)</name>
    <dbReference type="NCBI Taxonomy" id="589924"/>
    <lineage>
        <taxon>Archaea</taxon>
        <taxon>Methanobacteriati</taxon>
        <taxon>Methanobacteriota</taxon>
        <taxon>Archaeoglobi</taxon>
        <taxon>Archaeoglobales</taxon>
        <taxon>Archaeoglobaceae</taxon>
        <taxon>Ferroglobus</taxon>
    </lineage>
</organism>
<proteinExistence type="predicted"/>
<dbReference type="eggNOG" id="arCOG13397">
    <property type="taxonomic scope" value="Archaea"/>
</dbReference>
<dbReference type="OrthoDB" id="97994at2157"/>
<accession>D3S2X1</accession>
<keyword evidence="2" id="KW-1185">Reference proteome</keyword>
<dbReference type="HOGENOM" id="CLU_907941_0_0_2"/>
<dbReference type="GeneID" id="8777926"/>
<protein>
    <submittedName>
        <fullName evidence="1">Uncharacterized protein</fullName>
    </submittedName>
</protein>
<dbReference type="KEGG" id="fpl:Ferp_0428"/>
<reference evidence="1 2" key="2">
    <citation type="journal article" date="2011" name="Stand. Genomic Sci.">
        <title>Complete genome sequence of Ferroglobus placidus AEDII12DO.</title>
        <authorList>
            <person name="Anderson I."/>
            <person name="Risso C."/>
            <person name="Holmes D."/>
            <person name="Lucas S."/>
            <person name="Copeland A."/>
            <person name="Lapidus A."/>
            <person name="Cheng J.F."/>
            <person name="Bruce D."/>
            <person name="Goodwin L."/>
            <person name="Pitluck S."/>
            <person name="Saunders E."/>
            <person name="Brettin T."/>
            <person name="Detter J.C."/>
            <person name="Han C."/>
            <person name="Tapia R."/>
            <person name="Larimer F."/>
            <person name="Land M."/>
            <person name="Hauser L."/>
            <person name="Woyke T."/>
            <person name="Lovley D."/>
            <person name="Kyrpides N."/>
            <person name="Ivanova N."/>
        </authorList>
    </citation>
    <scope>NUCLEOTIDE SEQUENCE [LARGE SCALE GENOMIC DNA]</scope>
    <source>
        <strain evidence="2">DSM 10642 / AEDII12DO</strain>
    </source>
</reference>
<dbReference type="RefSeq" id="WP_012964951.1">
    <property type="nucleotide sequence ID" value="NC_013849.1"/>
</dbReference>
<dbReference type="AlphaFoldDB" id="D3S2X1"/>
<sequence length="306" mass="35946">MIPETEINSFINTILSERPFLNTFKIPTLQIYHKGGLIKLGTRSVYVDFPRGVYELQRFLLELCNRVIESAGHDYQNGTEMIKSQKADPKSDINFLTSILEKFRIKWSITFLPYYKKPVIKFYVNGYFKSLWPFKLKSFVEELNQGRDSPKEIYEKARTLTPEFLRVSEAAKRETLSKIPSCFELLFNSSLSPYSEIQGLVKLMERLYRIAEKVEDMLFQYLILESIADLKTSLHNLMRVLESGYAFGCYPLLRKFLTSFSYAIFLHSFYMYMQEHKTPEELYESDKEDLREALLNYAANFLQNGN</sequence>
<dbReference type="Proteomes" id="UP000002613">
    <property type="component" value="Chromosome"/>
</dbReference>
<reference evidence="2" key="1">
    <citation type="submission" date="2010-02" db="EMBL/GenBank/DDBJ databases">
        <title>Complete sequence of Ferroglobus placidus DSM 10642.</title>
        <authorList>
            <consortium name="US DOE Joint Genome Institute"/>
            <person name="Lucas S."/>
            <person name="Copeland A."/>
            <person name="Lapidus A."/>
            <person name="Cheng J.-F."/>
            <person name="Bruce D."/>
            <person name="Goodwin L."/>
            <person name="Pitluck S."/>
            <person name="Saunders E."/>
            <person name="Brettin T."/>
            <person name="Detter J.C."/>
            <person name="Han C."/>
            <person name="Tapia R."/>
            <person name="Larimer F."/>
            <person name="Land M."/>
            <person name="Hauser L."/>
            <person name="Kyrpides N."/>
            <person name="Ivanova N."/>
            <person name="Holmes D."/>
            <person name="Lovley D."/>
            <person name="Kyrpides N."/>
            <person name="Anderson I.J."/>
            <person name="Woyke T."/>
        </authorList>
    </citation>
    <scope>NUCLEOTIDE SEQUENCE [LARGE SCALE GENOMIC DNA]</scope>
    <source>
        <strain evidence="2">DSM 10642 / AEDII12DO</strain>
    </source>
</reference>
<name>D3S2X1_FERPA</name>
<gene>
    <name evidence="1" type="ordered locus">Ferp_0428</name>
</gene>
<dbReference type="EMBL" id="CP001899">
    <property type="protein sequence ID" value="ADC64604.1"/>
    <property type="molecule type" value="Genomic_DNA"/>
</dbReference>
<evidence type="ECO:0000313" key="2">
    <source>
        <dbReference type="Proteomes" id="UP000002613"/>
    </source>
</evidence>
<dbReference type="STRING" id="589924.Ferp_0428"/>